<dbReference type="AlphaFoldDB" id="A0A2M7PN56"/>
<dbReference type="Proteomes" id="UP000230646">
    <property type="component" value="Unassembled WGS sequence"/>
</dbReference>
<comment type="caution">
    <text evidence="1">The sequence shown here is derived from an EMBL/GenBank/DDBJ whole genome shotgun (WGS) entry which is preliminary data.</text>
</comment>
<evidence type="ECO:0000313" key="2">
    <source>
        <dbReference type="Proteomes" id="UP000230646"/>
    </source>
</evidence>
<proteinExistence type="predicted"/>
<dbReference type="RefSeq" id="WP_406607879.1">
    <property type="nucleotide sequence ID" value="NZ_PFKO01000263.1"/>
</dbReference>
<evidence type="ECO:0000313" key="1">
    <source>
        <dbReference type="EMBL" id="PIY32073.1"/>
    </source>
</evidence>
<dbReference type="EMBL" id="PFKO01000263">
    <property type="protein sequence ID" value="PIY32073.1"/>
    <property type="molecule type" value="Genomic_DNA"/>
</dbReference>
<accession>A0A2M7PN56</accession>
<protein>
    <recommendedName>
        <fullName evidence="3">HK97 gp10 family phage protein</fullName>
    </recommendedName>
</protein>
<gene>
    <name evidence="1" type="ORF">COZ07_06965</name>
</gene>
<sequence>MSSQFKGISSVLRNLNKVEKIVVNSIEQGVNDLTNKLLADSQKQVPHDIGTLAGSGHTVPASNKGGMIEGKVGYNTPYAARLHEHPEYKFQKGRKGKYLIDPLKNLVSTGKKYLEGILRSALNG</sequence>
<evidence type="ECO:0008006" key="3">
    <source>
        <dbReference type="Google" id="ProtNLM"/>
    </source>
</evidence>
<reference evidence="1 2" key="1">
    <citation type="submission" date="2017-09" db="EMBL/GenBank/DDBJ databases">
        <title>Depth-based differentiation of microbial function through sediment-hosted aquifers and enrichment of novel symbionts in the deep terrestrial subsurface.</title>
        <authorList>
            <person name="Probst A.J."/>
            <person name="Ladd B."/>
            <person name="Jarett J.K."/>
            <person name="Geller-Mcgrath D.E."/>
            <person name="Sieber C.M."/>
            <person name="Emerson J.B."/>
            <person name="Anantharaman K."/>
            <person name="Thomas B.C."/>
            <person name="Malmstrom R."/>
            <person name="Stieglmeier M."/>
            <person name="Klingl A."/>
            <person name="Woyke T."/>
            <person name="Ryan C.M."/>
            <person name="Banfield J.F."/>
        </authorList>
    </citation>
    <scope>NUCLEOTIDE SEQUENCE [LARGE SCALE GENOMIC DNA]</scope>
    <source>
        <strain evidence="1">CG_4_10_14_3_um_filter_34_13</strain>
    </source>
</reference>
<organism evidence="1 2">
    <name type="scientific">Candidatus Infernicultor aquiphilus</name>
    <dbReference type="NCBI Taxonomy" id="1805029"/>
    <lineage>
        <taxon>Bacteria</taxon>
        <taxon>Pseudomonadati</taxon>
        <taxon>Atribacterota</taxon>
        <taxon>Candidatus Phoenicimicrobiia</taxon>
        <taxon>Candidatus Pheonicimicrobiales</taxon>
        <taxon>Candidatus Phoenicimicrobiaceae</taxon>
        <taxon>Candidatus Infernicultor</taxon>
    </lineage>
</organism>
<name>A0A2M7PN56_9BACT</name>